<dbReference type="AlphaFoldDB" id="A8R0X7"/>
<reference evidence="1" key="1">
    <citation type="journal article" date="2007" name="Curr. Biol.">
        <title>Sex- and strain-specific expression and vomeronasal activity of mouse ESP family peptides.</title>
        <authorList>
            <person name="Kimoto H."/>
            <person name="Sato K."/>
            <person name="Nodari F."/>
            <person name="Haga S."/>
            <person name="Holy T.E."/>
            <person name="Touhara K."/>
        </authorList>
    </citation>
    <scope>NUCLEOTIDE SEQUENCE</scope>
</reference>
<gene>
    <name evidence="1" type="primary">rEsp7</name>
</gene>
<sequence>ALPDSQKEPTISADPKTYVKEIMEDIIYKNVTNHFEDNNFKFYEFLCELSVNIFSRKLKGNTRGGGDLAQWYSICL</sequence>
<organism evidence="1">
    <name type="scientific">Rattus norvegicus</name>
    <name type="common">Rat</name>
    <dbReference type="NCBI Taxonomy" id="10116"/>
    <lineage>
        <taxon>Eukaryota</taxon>
        <taxon>Metazoa</taxon>
        <taxon>Chordata</taxon>
        <taxon>Craniata</taxon>
        <taxon>Vertebrata</taxon>
        <taxon>Euteleostomi</taxon>
        <taxon>Mammalia</taxon>
        <taxon>Eutheria</taxon>
        <taxon>Euarchontoglires</taxon>
        <taxon>Glires</taxon>
        <taxon>Rodentia</taxon>
        <taxon>Myomorpha</taxon>
        <taxon>Muroidea</taxon>
        <taxon>Muridae</taxon>
        <taxon>Murinae</taxon>
        <taxon>Rattus</taxon>
    </lineage>
</organism>
<name>A8R0X7_RAT</name>
<dbReference type="CDD" id="cd14250">
    <property type="entry name" value="ESP36_like"/>
    <property type="match status" value="1"/>
</dbReference>
<proteinExistence type="predicted"/>
<feature type="non-terminal residue" evidence="1">
    <location>
        <position position="1"/>
    </location>
</feature>
<evidence type="ECO:0000313" key="1">
    <source>
        <dbReference type="EMBL" id="BAF92760.1"/>
    </source>
</evidence>
<protein>
    <submittedName>
        <fullName evidence="1">Exocrine gland-secreting peptide 7</fullName>
    </submittedName>
</protein>
<dbReference type="EMBL" id="AB307026">
    <property type="protein sequence ID" value="BAF92760.1"/>
    <property type="molecule type" value="Genomic_DNA"/>
</dbReference>
<accession>A8R0X7</accession>